<sequence>MGTPDLSVDITLLKATERQLHGIKGEFEGIDDWKKELRAVVGAPRMAKAMSTFVDNWDRHRKGLVEEIDKIGGWVETTRKTFEKADKDLADSAEKAKREKARAKGK</sequence>
<name>A0A291QDZ9_9ACTN</name>
<protein>
    <submittedName>
        <fullName evidence="2">Uncharacterized protein</fullName>
    </submittedName>
</protein>
<organism evidence="2 3">
    <name type="scientific">Streptomyces formicae</name>
    <dbReference type="NCBI Taxonomy" id="1616117"/>
    <lineage>
        <taxon>Bacteria</taxon>
        <taxon>Bacillati</taxon>
        <taxon>Actinomycetota</taxon>
        <taxon>Actinomycetes</taxon>
        <taxon>Kitasatosporales</taxon>
        <taxon>Streptomycetaceae</taxon>
        <taxon>Streptomyces</taxon>
    </lineage>
</organism>
<gene>
    <name evidence="2" type="ORF">KY5_4665</name>
</gene>
<evidence type="ECO:0000313" key="3">
    <source>
        <dbReference type="Proteomes" id="UP000221011"/>
    </source>
</evidence>
<accession>A0A291QDZ9</accession>
<dbReference type="EMBL" id="CP022685">
    <property type="protein sequence ID" value="ATL29683.1"/>
    <property type="molecule type" value="Genomic_DNA"/>
</dbReference>
<reference evidence="2 3" key="1">
    <citation type="submission" date="2017-08" db="EMBL/GenBank/DDBJ databases">
        <title>Complete Genome Sequence of Streptomyces formicae KY5, the formicamycin producer.</title>
        <authorList>
            <person name="Holmes N.A."/>
            <person name="Devine R."/>
            <person name="Qin Z."/>
            <person name="Seipke R.F."/>
            <person name="Wilkinson B."/>
            <person name="Hutchings M.I."/>
        </authorList>
    </citation>
    <scope>NUCLEOTIDE SEQUENCE [LARGE SCALE GENOMIC DNA]</scope>
    <source>
        <strain evidence="2 3">KY5</strain>
    </source>
</reference>
<keyword evidence="3" id="KW-1185">Reference proteome</keyword>
<dbReference type="Proteomes" id="UP000221011">
    <property type="component" value="Chromosome"/>
</dbReference>
<dbReference type="KEGG" id="sfk:KY5_4665"/>
<evidence type="ECO:0000313" key="2">
    <source>
        <dbReference type="EMBL" id="ATL29683.1"/>
    </source>
</evidence>
<evidence type="ECO:0000256" key="1">
    <source>
        <dbReference type="SAM" id="MobiDB-lite"/>
    </source>
</evidence>
<dbReference type="RefSeq" id="WP_098244141.1">
    <property type="nucleotide sequence ID" value="NZ_CP022685.1"/>
</dbReference>
<proteinExistence type="predicted"/>
<feature type="region of interest" description="Disordered" evidence="1">
    <location>
        <begin position="86"/>
        <end position="106"/>
    </location>
</feature>
<dbReference type="AlphaFoldDB" id="A0A291QDZ9"/>
<feature type="compositionally biased region" description="Basic and acidic residues" evidence="1">
    <location>
        <begin position="86"/>
        <end position="97"/>
    </location>
</feature>